<dbReference type="InterPro" id="IPR058581">
    <property type="entry name" value="TM_HPP"/>
</dbReference>
<proteinExistence type="predicted"/>
<dbReference type="HOGENOM" id="CLU_129119_0_0_2"/>
<dbReference type="STRING" id="273075.gene:9572567"/>
<gene>
    <name evidence="3" type="ordered locus">Ta1343</name>
</gene>
<keyword evidence="4" id="KW-1185">Reference proteome</keyword>
<evidence type="ECO:0000259" key="2">
    <source>
        <dbReference type="Pfam" id="PF04982"/>
    </source>
</evidence>
<keyword evidence="1" id="KW-1133">Transmembrane helix</keyword>
<evidence type="ECO:0000313" key="3">
    <source>
        <dbReference type="EMBL" id="CAC12464.1"/>
    </source>
</evidence>
<name>Q9HIJ6_THEAC</name>
<dbReference type="Pfam" id="PF04982">
    <property type="entry name" value="TM_HPP"/>
    <property type="match status" value="1"/>
</dbReference>
<dbReference type="EnsemblBacteria" id="CAC12464">
    <property type="protein sequence ID" value="CAC12464"/>
    <property type="gene ID" value="CAC12464"/>
</dbReference>
<dbReference type="KEGG" id="tac:Ta1343"/>
<evidence type="ECO:0000256" key="1">
    <source>
        <dbReference type="SAM" id="Phobius"/>
    </source>
</evidence>
<dbReference type="EMBL" id="AL445067">
    <property type="protein sequence ID" value="CAC12464.1"/>
    <property type="molecule type" value="Genomic_DNA"/>
</dbReference>
<evidence type="ECO:0000313" key="4">
    <source>
        <dbReference type="Proteomes" id="UP000001024"/>
    </source>
</evidence>
<dbReference type="eggNOG" id="arCOG07744">
    <property type="taxonomic scope" value="Archaea"/>
</dbReference>
<feature type="transmembrane region" description="Helical" evidence="1">
    <location>
        <begin position="39"/>
        <end position="61"/>
    </location>
</feature>
<keyword evidence="1" id="KW-0472">Membrane</keyword>
<dbReference type="InParanoid" id="Q9HIJ6"/>
<dbReference type="PaxDb" id="273075-Ta1343"/>
<keyword evidence="1" id="KW-0812">Transmembrane</keyword>
<organism evidence="3 4">
    <name type="scientific">Thermoplasma acidophilum (strain ATCC 25905 / DSM 1728 / JCM 9062 / NBRC 15155 / AMRC-C165)</name>
    <dbReference type="NCBI Taxonomy" id="273075"/>
    <lineage>
        <taxon>Archaea</taxon>
        <taxon>Methanobacteriati</taxon>
        <taxon>Thermoplasmatota</taxon>
        <taxon>Thermoplasmata</taxon>
        <taxon>Thermoplasmatales</taxon>
        <taxon>Thermoplasmataceae</taxon>
        <taxon>Thermoplasma</taxon>
    </lineage>
</organism>
<accession>Q9HIJ6</accession>
<sequence>MFLRSVVTLPFVPFFCGQLMAGVINVAEDSTKDINRLMGFAYFLIIFAVIVAISLVFRVALLAPPFAVSAYLITVAHRGKYSMPESVLISYIAVILITTAFHLSIGVGPISLYLTTLAVAAIITFTKYSHPPAIALAIFSFIVHSDVIFAESSLIIVAVLVVSDILIHRTLRGKNSLS</sequence>
<feature type="transmembrane region" description="Helical" evidence="1">
    <location>
        <begin position="6"/>
        <end position="27"/>
    </location>
</feature>
<protein>
    <submittedName>
        <fullName evidence="3">Hypothetical membrane protein</fullName>
    </submittedName>
</protein>
<feature type="transmembrane region" description="Helical" evidence="1">
    <location>
        <begin position="81"/>
        <end position="103"/>
    </location>
</feature>
<feature type="domain" description="HPP transmembrane region" evidence="2">
    <location>
        <begin position="42"/>
        <end position="167"/>
    </location>
</feature>
<feature type="transmembrane region" description="Helical" evidence="1">
    <location>
        <begin position="134"/>
        <end position="167"/>
    </location>
</feature>
<dbReference type="AlphaFoldDB" id="Q9HIJ6"/>
<dbReference type="Proteomes" id="UP000001024">
    <property type="component" value="Chromosome"/>
</dbReference>
<reference evidence="3 4" key="1">
    <citation type="journal article" date="2000" name="Nature">
        <title>The genome sequence of the thermoacidophilic scavenger Thermoplasma acidophilum.</title>
        <authorList>
            <person name="Ruepp A."/>
            <person name="Graml W."/>
            <person name="Santos-Martinez M.L."/>
            <person name="Koretke K.K."/>
            <person name="Volker C."/>
            <person name="Mewes H.W."/>
            <person name="Frishman D."/>
            <person name="Stocker S."/>
            <person name="Lupas A.N."/>
            <person name="Baumeister W."/>
        </authorList>
    </citation>
    <scope>NUCLEOTIDE SEQUENCE [LARGE SCALE GENOMIC DNA]</scope>
    <source>
        <strain evidence="4">ATCC 25905 / DSM 1728 / JCM 9062 / NBRC 15155 / AMRC-C165</strain>
    </source>
</reference>